<protein>
    <submittedName>
        <fullName evidence="1">Os01g0595650 protein</fullName>
    </submittedName>
</protein>
<keyword evidence="2" id="KW-1185">Reference proteome</keyword>
<dbReference type="PaxDb" id="39947-A0A0N7KD94"/>
<dbReference type="AlphaFoldDB" id="A0A0N7KD94"/>
<gene>
    <name evidence="1" type="ordered locus">Os01g0595650</name>
    <name evidence="1" type="ORF">OSNPB_010595650</name>
</gene>
<dbReference type="InParanoid" id="A0A0N7KD94"/>
<dbReference type="Proteomes" id="UP000059680">
    <property type="component" value="Chromosome 1"/>
</dbReference>
<reference evidence="1 2" key="3">
    <citation type="journal article" date="2013" name="Rice">
        <title>Improvement of the Oryza sativa Nipponbare reference genome using next generation sequence and optical map data.</title>
        <authorList>
            <person name="Kawahara Y."/>
            <person name="de la Bastide M."/>
            <person name="Hamilton J.P."/>
            <person name="Kanamori H."/>
            <person name="McCombie W.R."/>
            <person name="Ouyang S."/>
            <person name="Schwartz D.C."/>
            <person name="Tanaka T."/>
            <person name="Wu J."/>
            <person name="Zhou S."/>
            <person name="Childs K.L."/>
            <person name="Davidson R.M."/>
            <person name="Lin H."/>
            <person name="Quesada-Ocampo L."/>
            <person name="Vaillancourt B."/>
            <person name="Sakai H."/>
            <person name="Lee S.S."/>
            <person name="Kim J."/>
            <person name="Numa H."/>
            <person name="Itoh T."/>
            <person name="Buell C.R."/>
            <person name="Matsumoto T."/>
        </authorList>
    </citation>
    <scope>NUCLEOTIDE SEQUENCE [LARGE SCALE GENOMIC DNA]</scope>
    <source>
        <strain evidence="2">cv. Nipponbare</strain>
    </source>
</reference>
<evidence type="ECO:0000313" key="2">
    <source>
        <dbReference type="Proteomes" id="UP000059680"/>
    </source>
</evidence>
<accession>A0A0N7KD94</accession>
<proteinExistence type="predicted"/>
<sequence>MYWLGKDTDELRRETGNLGQGQSRPRLISVRCQVERLLPISCCLAQLLQYDCSVAIGKAVRSNASYKSLSCDVLRTPSPLPPATMASSSLPTSDNVVVLKLRG</sequence>
<evidence type="ECO:0000313" key="1">
    <source>
        <dbReference type="EMBL" id="BAS72985.1"/>
    </source>
</evidence>
<reference evidence="1 2" key="2">
    <citation type="journal article" date="2013" name="Plant Cell Physiol.">
        <title>Rice Annotation Project Database (RAP-DB): an integrative and interactive database for rice genomics.</title>
        <authorList>
            <person name="Sakai H."/>
            <person name="Lee S.S."/>
            <person name="Tanaka T."/>
            <person name="Numa H."/>
            <person name="Kim J."/>
            <person name="Kawahara Y."/>
            <person name="Wakimoto H."/>
            <person name="Yang C.C."/>
            <person name="Iwamoto M."/>
            <person name="Abe T."/>
            <person name="Yamada Y."/>
            <person name="Muto A."/>
            <person name="Inokuchi H."/>
            <person name="Ikemura T."/>
            <person name="Matsumoto T."/>
            <person name="Sasaki T."/>
            <person name="Itoh T."/>
        </authorList>
    </citation>
    <scope>NUCLEOTIDE SEQUENCE [LARGE SCALE GENOMIC DNA]</scope>
    <source>
        <strain evidence="2">cv. Nipponbare</strain>
    </source>
</reference>
<reference evidence="2" key="1">
    <citation type="journal article" date="2005" name="Nature">
        <title>The map-based sequence of the rice genome.</title>
        <authorList>
            <consortium name="International rice genome sequencing project (IRGSP)"/>
            <person name="Matsumoto T."/>
            <person name="Wu J."/>
            <person name="Kanamori H."/>
            <person name="Katayose Y."/>
            <person name="Fujisawa M."/>
            <person name="Namiki N."/>
            <person name="Mizuno H."/>
            <person name="Yamamoto K."/>
            <person name="Antonio B.A."/>
            <person name="Baba T."/>
            <person name="Sakata K."/>
            <person name="Nagamura Y."/>
            <person name="Aoki H."/>
            <person name="Arikawa K."/>
            <person name="Arita K."/>
            <person name="Bito T."/>
            <person name="Chiden Y."/>
            <person name="Fujitsuka N."/>
            <person name="Fukunaka R."/>
            <person name="Hamada M."/>
            <person name="Harada C."/>
            <person name="Hayashi A."/>
            <person name="Hijishita S."/>
            <person name="Honda M."/>
            <person name="Hosokawa S."/>
            <person name="Ichikawa Y."/>
            <person name="Idonuma A."/>
            <person name="Iijima M."/>
            <person name="Ikeda M."/>
            <person name="Ikeno M."/>
            <person name="Ito K."/>
            <person name="Ito S."/>
            <person name="Ito T."/>
            <person name="Ito Y."/>
            <person name="Ito Y."/>
            <person name="Iwabuchi A."/>
            <person name="Kamiya K."/>
            <person name="Karasawa W."/>
            <person name="Kurita K."/>
            <person name="Katagiri S."/>
            <person name="Kikuta A."/>
            <person name="Kobayashi H."/>
            <person name="Kobayashi N."/>
            <person name="Machita K."/>
            <person name="Maehara T."/>
            <person name="Masukawa M."/>
            <person name="Mizubayashi T."/>
            <person name="Mukai Y."/>
            <person name="Nagasaki H."/>
            <person name="Nagata Y."/>
            <person name="Naito S."/>
            <person name="Nakashima M."/>
            <person name="Nakama Y."/>
            <person name="Nakamichi Y."/>
            <person name="Nakamura M."/>
            <person name="Meguro A."/>
            <person name="Negishi M."/>
            <person name="Ohta I."/>
            <person name="Ohta T."/>
            <person name="Okamoto M."/>
            <person name="Ono N."/>
            <person name="Saji S."/>
            <person name="Sakaguchi M."/>
            <person name="Sakai K."/>
            <person name="Shibata M."/>
            <person name="Shimokawa T."/>
            <person name="Song J."/>
            <person name="Takazaki Y."/>
            <person name="Terasawa K."/>
            <person name="Tsugane M."/>
            <person name="Tsuji K."/>
            <person name="Ueda S."/>
            <person name="Waki K."/>
            <person name="Yamagata H."/>
            <person name="Yamamoto M."/>
            <person name="Yamamoto S."/>
            <person name="Yamane H."/>
            <person name="Yoshiki S."/>
            <person name="Yoshihara R."/>
            <person name="Yukawa K."/>
            <person name="Zhong H."/>
            <person name="Yano M."/>
            <person name="Yuan Q."/>
            <person name="Ouyang S."/>
            <person name="Liu J."/>
            <person name="Jones K.M."/>
            <person name="Gansberger K."/>
            <person name="Moffat K."/>
            <person name="Hill J."/>
            <person name="Bera J."/>
            <person name="Fadrosh D."/>
            <person name="Jin S."/>
            <person name="Johri S."/>
            <person name="Kim M."/>
            <person name="Overton L."/>
            <person name="Reardon M."/>
            <person name="Tsitrin T."/>
            <person name="Vuong H."/>
            <person name="Weaver B."/>
            <person name="Ciecko A."/>
            <person name="Tallon L."/>
            <person name="Jackson J."/>
            <person name="Pai G."/>
            <person name="Aken S.V."/>
            <person name="Utterback T."/>
            <person name="Reidmuller S."/>
            <person name="Feldblyum T."/>
            <person name="Hsiao J."/>
            <person name="Zismann V."/>
            <person name="Iobst S."/>
            <person name="de Vazeille A.R."/>
            <person name="Buell C.R."/>
            <person name="Ying K."/>
            <person name="Li Y."/>
            <person name="Lu T."/>
            <person name="Huang Y."/>
            <person name="Zhao Q."/>
            <person name="Feng Q."/>
            <person name="Zhang L."/>
            <person name="Zhu J."/>
            <person name="Weng Q."/>
            <person name="Mu J."/>
            <person name="Lu Y."/>
            <person name="Fan D."/>
            <person name="Liu Y."/>
            <person name="Guan J."/>
            <person name="Zhang Y."/>
            <person name="Yu S."/>
            <person name="Liu X."/>
            <person name="Zhang Y."/>
            <person name="Hong G."/>
            <person name="Han B."/>
            <person name="Choisne N."/>
            <person name="Demange N."/>
            <person name="Orjeda G."/>
            <person name="Samain S."/>
            <person name="Cattolico L."/>
            <person name="Pelletier E."/>
            <person name="Couloux A."/>
            <person name="Segurens B."/>
            <person name="Wincker P."/>
            <person name="D'Hont A."/>
            <person name="Scarpelli C."/>
            <person name="Weissenbach J."/>
            <person name="Salanoubat M."/>
            <person name="Quetier F."/>
            <person name="Yu Y."/>
            <person name="Kim H.R."/>
            <person name="Rambo T."/>
            <person name="Currie J."/>
            <person name="Collura K."/>
            <person name="Luo M."/>
            <person name="Yang T."/>
            <person name="Ammiraju J.S.S."/>
            <person name="Engler F."/>
            <person name="Soderlund C."/>
            <person name="Wing R.A."/>
            <person name="Palmer L.E."/>
            <person name="de la Bastide M."/>
            <person name="Spiegel L."/>
            <person name="Nascimento L."/>
            <person name="Zutavern T."/>
            <person name="O'Shaughnessy A."/>
            <person name="Dike S."/>
            <person name="Dedhia N."/>
            <person name="Preston R."/>
            <person name="Balija V."/>
            <person name="McCombie W.R."/>
            <person name="Chow T."/>
            <person name="Chen H."/>
            <person name="Chung M."/>
            <person name="Chen C."/>
            <person name="Shaw J."/>
            <person name="Wu H."/>
            <person name="Hsiao K."/>
            <person name="Chao Y."/>
            <person name="Chu M."/>
            <person name="Cheng C."/>
            <person name="Hour A."/>
            <person name="Lee P."/>
            <person name="Lin S."/>
            <person name="Lin Y."/>
            <person name="Liou J."/>
            <person name="Liu S."/>
            <person name="Hsing Y."/>
            <person name="Raghuvanshi S."/>
            <person name="Mohanty A."/>
            <person name="Bharti A.K."/>
            <person name="Gaur A."/>
            <person name="Gupta V."/>
            <person name="Kumar D."/>
            <person name="Ravi V."/>
            <person name="Vij S."/>
            <person name="Kapur A."/>
            <person name="Khurana P."/>
            <person name="Khurana P."/>
            <person name="Khurana J.P."/>
            <person name="Tyagi A.K."/>
            <person name="Gaikwad K."/>
            <person name="Singh A."/>
            <person name="Dalal V."/>
            <person name="Srivastava S."/>
            <person name="Dixit A."/>
            <person name="Pal A.K."/>
            <person name="Ghazi I.A."/>
            <person name="Yadav M."/>
            <person name="Pandit A."/>
            <person name="Bhargava A."/>
            <person name="Sureshbabu K."/>
            <person name="Batra K."/>
            <person name="Sharma T.R."/>
            <person name="Mohapatra T."/>
            <person name="Singh N.K."/>
            <person name="Messing J."/>
            <person name="Nelson A.B."/>
            <person name="Fuks G."/>
            <person name="Kavchok S."/>
            <person name="Keizer G."/>
            <person name="Linton E."/>
            <person name="Llaca V."/>
            <person name="Song R."/>
            <person name="Tanyolac B."/>
            <person name="Young S."/>
            <person name="Ho-Il K."/>
            <person name="Hahn J.H."/>
            <person name="Sangsakoo G."/>
            <person name="Vanavichit A."/>
            <person name="de Mattos Luiz.A.T."/>
            <person name="Zimmer P.D."/>
            <person name="Malone G."/>
            <person name="Dellagostin O."/>
            <person name="de Oliveira A.C."/>
            <person name="Bevan M."/>
            <person name="Bancroft I."/>
            <person name="Minx P."/>
            <person name="Cordum H."/>
            <person name="Wilson R."/>
            <person name="Cheng Z."/>
            <person name="Jin W."/>
            <person name="Jiang J."/>
            <person name="Leong S.A."/>
            <person name="Iwama H."/>
            <person name="Gojobori T."/>
            <person name="Itoh T."/>
            <person name="Niimura Y."/>
            <person name="Fujii Y."/>
            <person name="Habara T."/>
            <person name="Sakai H."/>
            <person name="Sato Y."/>
            <person name="Wilson G."/>
            <person name="Kumar K."/>
            <person name="McCouch S."/>
            <person name="Juretic N."/>
            <person name="Hoen D."/>
            <person name="Wright S."/>
            <person name="Bruskiewich R."/>
            <person name="Bureau T."/>
            <person name="Miyao A."/>
            <person name="Hirochika H."/>
            <person name="Nishikawa T."/>
            <person name="Kadowaki K."/>
            <person name="Sugiura M."/>
            <person name="Burr B."/>
            <person name="Sasaki T."/>
        </authorList>
    </citation>
    <scope>NUCLEOTIDE SEQUENCE [LARGE SCALE GENOMIC DNA]</scope>
    <source>
        <strain evidence="2">cv. Nipponbare</strain>
    </source>
</reference>
<dbReference type="EMBL" id="AP014957">
    <property type="protein sequence ID" value="BAS72985.1"/>
    <property type="molecule type" value="Genomic_DNA"/>
</dbReference>
<name>A0A0N7KD94_ORYSJ</name>
<organism evidence="1 2">
    <name type="scientific">Oryza sativa subsp. japonica</name>
    <name type="common">Rice</name>
    <dbReference type="NCBI Taxonomy" id="39947"/>
    <lineage>
        <taxon>Eukaryota</taxon>
        <taxon>Viridiplantae</taxon>
        <taxon>Streptophyta</taxon>
        <taxon>Embryophyta</taxon>
        <taxon>Tracheophyta</taxon>
        <taxon>Spermatophyta</taxon>
        <taxon>Magnoliopsida</taxon>
        <taxon>Liliopsida</taxon>
        <taxon>Poales</taxon>
        <taxon>Poaceae</taxon>
        <taxon>BOP clade</taxon>
        <taxon>Oryzoideae</taxon>
        <taxon>Oryzeae</taxon>
        <taxon>Oryzinae</taxon>
        <taxon>Oryza</taxon>
        <taxon>Oryza sativa</taxon>
    </lineage>
</organism>